<keyword evidence="1" id="KW-1133">Transmembrane helix</keyword>
<dbReference type="GeneID" id="62198229"/>
<feature type="transmembrane region" description="Helical" evidence="1">
    <location>
        <begin position="12"/>
        <end position="35"/>
    </location>
</feature>
<keyword evidence="1" id="KW-0472">Membrane</keyword>
<dbReference type="AlphaFoldDB" id="A0A8H7BFL7"/>
<accession>A0A8H7BFL7</accession>
<dbReference type="RefSeq" id="XP_038790907.1">
    <property type="nucleotide sequence ID" value="XM_038925051.1"/>
</dbReference>
<gene>
    <name evidence="2" type="ORF">GT037_000004</name>
</gene>
<evidence type="ECO:0000313" key="2">
    <source>
        <dbReference type="EMBL" id="KAF7681028.1"/>
    </source>
</evidence>
<keyword evidence="1" id="KW-0812">Transmembrane</keyword>
<evidence type="ECO:0000313" key="3">
    <source>
        <dbReference type="Proteomes" id="UP000596902"/>
    </source>
</evidence>
<keyword evidence="3" id="KW-1185">Reference proteome</keyword>
<reference evidence="2" key="2">
    <citation type="submission" date="2020-08" db="EMBL/GenBank/DDBJ databases">
        <title>Draft Genome Sequence of Cumin Blight Pathogen Alternaria burnsii.</title>
        <authorList>
            <person name="Feng Z."/>
        </authorList>
    </citation>
    <scope>NUCLEOTIDE SEQUENCE</scope>
    <source>
        <strain evidence="2">CBS107.38</strain>
    </source>
</reference>
<evidence type="ECO:0000256" key="1">
    <source>
        <dbReference type="SAM" id="Phobius"/>
    </source>
</evidence>
<proteinExistence type="predicted"/>
<dbReference type="EMBL" id="JAAABM010000001">
    <property type="protein sequence ID" value="KAF7681028.1"/>
    <property type="molecule type" value="Genomic_DNA"/>
</dbReference>
<reference evidence="2" key="1">
    <citation type="submission" date="2020-01" db="EMBL/GenBank/DDBJ databases">
        <authorList>
            <person name="Feng Z.H.Z."/>
        </authorList>
    </citation>
    <scope>NUCLEOTIDE SEQUENCE</scope>
    <source>
        <strain evidence="2">CBS107.38</strain>
    </source>
</reference>
<comment type="caution">
    <text evidence="2">The sequence shown here is derived from an EMBL/GenBank/DDBJ whole genome shotgun (WGS) entry which is preliminary data.</text>
</comment>
<sequence>MAIPTLDIAGVVGTWVAAGLAVIALFGVVGPILVLPRKFKDKEWIEFDSKQMKPDNSKGLESSASWVSFGAFLEGYAVESEANSDIAVSSSLAFLPVSKAFLMTFALVGRFSDEPNRRRKIKGDGARTWDRRNVRRYIKYDFELGPRHGRRLITELHDLTGTLSFQMLDEDNLEPVAGEVVKSSWSVAFDGESTLEPLEIPPNPISLEDIAMLSLGFLPFCGDNYINFLDPLEDDDGRGEDRDTDETNQVAKGYTRYTRIVSGTRRIERDDGDHDDVSDHLRPVGRAKTPARFKSIIDPNEPPITVIAYQLRDIILVEAKILAHLPLQENANSNVLVTTKPLMAVPDGLLKQTAAEESTTKGLQNAEYSYASPATVSSIIGGLIGFAPITSPNDIIAQVAIRAKAIANDYEPIWFVNFPPSLPSSEKVVLEEYMQEVLHFRSWSSLKWWAEVFTKIPSNGDVTVQIQQSSEFARIAYRDMIDMPW</sequence>
<protein>
    <submittedName>
        <fullName evidence="2">Uncharacterized protein</fullName>
    </submittedName>
</protein>
<name>A0A8H7BFL7_9PLEO</name>
<organism evidence="2 3">
    <name type="scientific">Alternaria burnsii</name>
    <dbReference type="NCBI Taxonomy" id="1187904"/>
    <lineage>
        <taxon>Eukaryota</taxon>
        <taxon>Fungi</taxon>
        <taxon>Dikarya</taxon>
        <taxon>Ascomycota</taxon>
        <taxon>Pezizomycotina</taxon>
        <taxon>Dothideomycetes</taxon>
        <taxon>Pleosporomycetidae</taxon>
        <taxon>Pleosporales</taxon>
        <taxon>Pleosporineae</taxon>
        <taxon>Pleosporaceae</taxon>
        <taxon>Alternaria</taxon>
        <taxon>Alternaria sect. Alternaria</taxon>
    </lineage>
</organism>
<dbReference type="Proteomes" id="UP000596902">
    <property type="component" value="Unassembled WGS sequence"/>
</dbReference>